<evidence type="ECO:0000313" key="2">
    <source>
        <dbReference type="Proteomes" id="UP001164539"/>
    </source>
</evidence>
<organism evidence="1 2">
    <name type="scientific">Melia azedarach</name>
    <name type="common">Chinaberry tree</name>
    <dbReference type="NCBI Taxonomy" id="155640"/>
    <lineage>
        <taxon>Eukaryota</taxon>
        <taxon>Viridiplantae</taxon>
        <taxon>Streptophyta</taxon>
        <taxon>Embryophyta</taxon>
        <taxon>Tracheophyta</taxon>
        <taxon>Spermatophyta</taxon>
        <taxon>Magnoliopsida</taxon>
        <taxon>eudicotyledons</taxon>
        <taxon>Gunneridae</taxon>
        <taxon>Pentapetalae</taxon>
        <taxon>rosids</taxon>
        <taxon>malvids</taxon>
        <taxon>Sapindales</taxon>
        <taxon>Meliaceae</taxon>
        <taxon>Melia</taxon>
    </lineage>
</organism>
<dbReference type="EMBL" id="CM051396">
    <property type="protein sequence ID" value="KAJ4723354.1"/>
    <property type="molecule type" value="Genomic_DNA"/>
</dbReference>
<accession>A0ACC1YJ01</accession>
<protein>
    <submittedName>
        <fullName evidence="1">Uncharacterized protein</fullName>
    </submittedName>
</protein>
<evidence type="ECO:0000313" key="1">
    <source>
        <dbReference type="EMBL" id="KAJ4723354.1"/>
    </source>
</evidence>
<dbReference type="Proteomes" id="UP001164539">
    <property type="component" value="Chromosome 3"/>
</dbReference>
<sequence length="127" mass="14739">MPSVQEELLKNITNASIPILAEQQQQPPQTLQPISKANVSSNFSGGENQNNQHCSLEVNKMSENEPLNFADLNMQMEMTDVEKQLQIAFYDPCYYYLEDDQLEQFVDSSEQLFPSIWSWHEDIHRND</sequence>
<gene>
    <name evidence="1" type="ORF">OWV82_006737</name>
</gene>
<keyword evidence="2" id="KW-1185">Reference proteome</keyword>
<reference evidence="1 2" key="1">
    <citation type="journal article" date="2023" name="Science">
        <title>Complex scaffold remodeling in plant triterpene biosynthesis.</title>
        <authorList>
            <person name="De La Pena R."/>
            <person name="Hodgson H."/>
            <person name="Liu J.C."/>
            <person name="Stephenson M.J."/>
            <person name="Martin A.C."/>
            <person name="Owen C."/>
            <person name="Harkess A."/>
            <person name="Leebens-Mack J."/>
            <person name="Jimenez L.E."/>
            <person name="Osbourn A."/>
            <person name="Sattely E.S."/>
        </authorList>
    </citation>
    <scope>NUCLEOTIDE SEQUENCE [LARGE SCALE GENOMIC DNA]</scope>
    <source>
        <strain evidence="2">cv. JPN11</strain>
        <tissue evidence="1">Leaf</tissue>
    </source>
</reference>
<name>A0ACC1YJ01_MELAZ</name>
<comment type="caution">
    <text evidence="1">The sequence shown here is derived from an EMBL/GenBank/DDBJ whole genome shotgun (WGS) entry which is preliminary data.</text>
</comment>
<proteinExistence type="predicted"/>